<dbReference type="PaxDb" id="55529-EKX33521"/>
<dbReference type="HOGENOM" id="CLU_1232671_0_0_1"/>
<dbReference type="GeneID" id="17290278"/>
<sequence>MCSSGGNEEEKEQAEKDWGSSSGSVLQEPSAELVELALNNAEAVVRAAGGCIDSLSFGREWKNMFPDFPRSKFDGTKISSFNKLLSVYGNERFVIEETKKREIKLYVLKDAKGREGREAYMRAEEQLAELAASPLGAFFEIRGGRMRAGTSKSLPPNLASYTKLDLLLDAIEPNLVAFAGGVSSVSGRDAVTCLNHIKRLQYQAKYPVQQTRVSSFVRAFADIAK</sequence>
<dbReference type="RefSeq" id="XP_005820501.1">
    <property type="nucleotide sequence ID" value="XM_005820444.1"/>
</dbReference>
<proteinExistence type="predicted"/>
<reference evidence="3" key="3">
    <citation type="submission" date="2016-03" db="UniProtKB">
        <authorList>
            <consortium name="EnsemblProtists"/>
        </authorList>
    </citation>
    <scope>IDENTIFICATION</scope>
</reference>
<dbReference type="AlphaFoldDB" id="L1IB79"/>
<feature type="region of interest" description="Disordered" evidence="1">
    <location>
        <begin position="1"/>
        <end position="24"/>
    </location>
</feature>
<evidence type="ECO:0000313" key="4">
    <source>
        <dbReference type="Proteomes" id="UP000011087"/>
    </source>
</evidence>
<organism evidence="2">
    <name type="scientific">Guillardia theta (strain CCMP2712)</name>
    <name type="common">Cryptophyte</name>
    <dbReference type="NCBI Taxonomy" id="905079"/>
    <lineage>
        <taxon>Eukaryota</taxon>
        <taxon>Cryptophyceae</taxon>
        <taxon>Pyrenomonadales</taxon>
        <taxon>Geminigeraceae</taxon>
        <taxon>Guillardia</taxon>
    </lineage>
</organism>
<dbReference type="KEGG" id="gtt:GUITHDRAFT_120266"/>
<dbReference type="EnsemblProtists" id="EKX33521">
    <property type="protein sequence ID" value="EKX33521"/>
    <property type="gene ID" value="GUITHDRAFT_120266"/>
</dbReference>
<gene>
    <name evidence="2" type="ORF">GUITHDRAFT_120266</name>
</gene>
<evidence type="ECO:0000313" key="2">
    <source>
        <dbReference type="EMBL" id="EKX33521.1"/>
    </source>
</evidence>
<dbReference type="EMBL" id="JH993138">
    <property type="protein sequence ID" value="EKX33521.1"/>
    <property type="molecule type" value="Genomic_DNA"/>
</dbReference>
<evidence type="ECO:0000313" key="3">
    <source>
        <dbReference type="EnsemblProtists" id="EKX33521"/>
    </source>
</evidence>
<reference evidence="2 4" key="1">
    <citation type="journal article" date="2012" name="Nature">
        <title>Algal genomes reveal evolutionary mosaicism and the fate of nucleomorphs.</title>
        <authorList>
            <consortium name="DOE Joint Genome Institute"/>
            <person name="Curtis B.A."/>
            <person name="Tanifuji G."/>
            <person name="Burki F."/>
            <person name="Gruber A."/>
            <person name="Irimia M."/>
            <person name="Maruyama S."/>
            <person name="Arias M.C."/>
            <person name="Ball S.G."/>
            <person name="Gile G.H."/>
            <person name="Hirakawa Y."/>
            <person name="Hopkins J.F."/>
            <person name="Kuo A."/>
            <person name="Rensing S.A."/>
            <person name="Schmutz J."/>
            <person name="Symeonidi A."/>
            <person name="Elias M."/>
            <person name="Eveleigh R.J."/>
            <person name="Herman E.K."/>
            <person name="Klute M.J."/>
            <person name="Nakayama T."/>
            <person name="Obornik M."/>
            <person name="Reyes-Prieto A."/>
            <person name="Armbrust E.V."/>
            <person name="Aves S.J."/>
            <person name="Beiko R.G."/>
            <person name="Coutinho P."/>
            <person name="Dacks J.B."/>
            <person name="Durnford D.G."/>
            <person name="Fast N.M."/>
            <person name="Green B.R."/>
            <person name="Grisdale C.J."/>
            <person name="Hempel F."/>
            <person name="Henrissat B."/>
            <person name="Hoppner M.P."/>
            <person name="Ishida K."/>
            <person name="Kim E."/>
            <person name="Koreny L."/>
            <person name="Kroth P.G."/>
            <person name="Liu Y."/>
            <person name="Malik S.B."/>
            <person name="Maier U.G."/>
            <person name="McRose D."/>
            <person name="Mock T."/>
            <person name="Neilson J.A."/>
            <person name="Onodera N.T."/>
            <person name="Poole A.M."/>
            <person name="Pritham E.J."/>
            <person name="Richards T.A."/>
            <person name="Rocap G."/>
            <person name="Roy S.W."/>
            <person name="Sarai C."/>
            <person name="Schaack S."/>
            <person name="Shirato S."/>
            <person name="Slamovits C.H."/>
            <person name="Spencer D.F."/>
            <person name="Suzuki S."/>
            <person name="Worden A.Z."/>
            <person name="Zauner S."/>
            <person name="Barry K."/>
            <person name="Bell C."/>
            <person name="Bharti A.K."/>
            <person name="Crow J.A."/>
            <person name="Grimwood J."/>
            <person name="Kramer R."/>
            <person name="Lindquist E."/>
            <person name="Lucas S."/>
            <person name="Salamov A."/>
            <person name="McFadden G.I."/>
            <person name="Lane C.E."/>
            <person name="Keeling P.J."/>
            <person name="Gray M.W."/>
            <person name="Grigoriev I.V."/>
            <person name="Archibald J.M."/>
        </authorList>
    </citation>
    <scope>NUCLEOTIDE SEQUENCE</scope>
    <source>
        <strain evidence="2 4">CCMP2712</strain>
    </source>
</reference>
<protein>
    <submittedName>
        <fullName evidence="2 3">Uncharacterized protein</fullName>
    </submittedName>
</protein>
<evidence type="ECO:0000256" key="1">
    <source>
        <dbReference type="SAM" id="MobiDB-lite"/>
    </source>
</evidence>
<accession>L1IB79</accession>
<keyword evidence="4" id="KW-1185">Reference proteome</keyword>
<name>L1IB79_GUITC</name>
<feature type="non-terminal residue" evidence="2">
    <location>
        <position position="1"/>
    </location>
</feature>
<dbReference type="OrthoDB" id="10472908at2759"/>
<dbReference type="Proteomes" id="UP000011087">
    <property type="component" value="Unassembled WGS sequence"/>
</dbReference>
<reference evidence="4" key="2">
    <citation type="submission" date="2012-11" db="EMBL/GenBank/DDBJ databases">
        <authorList>
            <person name="Kuo A."/>
            <person name="Curtis B.A."/>
            <person name="Tanifuji G."/>
            <person name="Burki F."/>
            <person name="Gruber A."/>
            <person name="Irimia M."/>
            <person name="Maruyama S."/>
            <person name="Arias M.C."/>
            <person name="Ball S.G."/>
            <person name="Gile G.H."/>
            <person name="Hirakawa Y."/>
            <person name="Hopkins J.F."/>
            <person name="Rensing S.A."/>
            <person name="Schmutz J."/>
            <person name="Symeonidi A."/>
            <person name="Elias M."/>
            <person name="Eveleigh R.J."/>
            <person name="Herman E.K."/>
            <person name="Klute M.J."/>
            <person name="Nakayama T."/>
            <person name="Obornik M."/>
            <person name="Reyes-Prieto A."/>
            <person name="Armbrust E.V."/>
            <person name="Aves S.J."/>
            <person name="Beiko R.G."/>
            <person name="Coutinho P."/>
            <person name="Dacks J.B."/>
            <person name="Durnford D.G."/>
            <person name="Fast N.M."/>
            <person name="Green B.R."/>
            <person name="Grisdale C."/>
            <person name="Hempe F."/>
            <person name="Henrissat B."/>
            <person name="Hoppner M.P."/>
            <person name="Ishida K.-I."/>
            <person name="Kim E."/>
            <person name="Koreny L."/>
            <person name="Kroth P.G."/>
            <person name="Liu Y."/>
            <person name="Malik S.-B."/>
            <person name="Maier U.G."/>
            <person name="McRose D."/>
            <person name="Mock T."/>
            <person name="Neilson J.A."/>
            <person name="Onodera N.T."/>
            <person name="Poole A.M."/>
            <person name="Pritham E.J."/>
            <person name="Richards T.A."/>
            <person name="Rocap G."/>
            <person name="Roy S.W."/>
            <person name="Sarai C."/>
            <person name="Schaack S."/>
            <person name="Shirato S."/>
            <person name="Slamovits C.H."/>
            <person name="Spencer D.F."/>
            <person name="Suzuki S."/>
            <person name="Worden A.Z."/>
            <person name="Zauner S."/>
            <person name="Barry K."/>
            <person name="Bell C."/>
            <person name="Bharti A.K."/>
            <person name="Crow J.A."/>
            <person name="Grimwood J."/>
            <person name="Kramer R."/>
            <person name="Lindquist E."/>
            <person name="Lucas S."/>
            <person name="Salamov A."/>
            <person name="McFadden G.I."/>
            <person name="Lane C.E."/>
            <person name="Keeling P.J."/>
            <person name="Gray M.W."/>
            <person name="Grigoriev I.V."/>
            <person name="Archibald J.M."/>
        </authorList>
    </citation>
    <scope>NUCLEOTIDE SEQUENCE</scope>
    <source>
        <strain evidence="4">CCMP2712</strain>
    </source>
</reference>